<dbReference type="EMBL" id="NPEA01000007">
    <property type="protein sequence ID" value="PJZ76316.1"/>
    <property type="molecule type" value="Genomic_DNA"/>
</dbReference>
<comment type="caution">
    <text evidence="2">The sequence shown here is derived from an EMBL/GenBank/DDBJ whole genome shotgun (WGS) entry which is preliminary data.</text>
</comment>
<dbReference type="AlphaFoldDB" id="A0A2M9ZW66"/>
<organism evidence="2 3">
    <name type="scientific">Leptospira neocaledonica</name>
    <dbReference type="NCBI Taxonomy" id="2023192"/>
    <lineage>
        <taxon>Bacteria</taxon>
        <taxon>Pseudomonadati</taxon>
        <taxon>Spirochaetota</taxon>
        <taxon>Spirochaetia</taxon>
        <taxon>Leptospirales</taxon>
        <taxon>Leptospiraceae</taxon>
        <taxon>Leptospira</taxon>
    </lineage>
</organism>
<dbReference type="Proteomes" id="UP000231843">
    <property type="component" value="Unassembled WGS sequence"/>
</dbReference>
<evidence type="ECO:0000256" key="1">
    <source>
        <dbReference type="SAM" id="Phobius"/>
    </source>
</evidence>
<sequence>MNLKIYTIFVAIGNAILAIFALSLLILEWDKVDAFRLFLALTLGSIFAFFSYRQFKKIKEIREEEQAFAPPLDATVEEKIKYCRNMIYLSLVAFPFVSIMIILDLNKLESGSVEHVRIWAPVAFVYEQLGYWPGILFVPVLGVFVIFVMARKMRQLKSEGMT</sequence>
<keyword evidence="3" id="KW-1185">Reference proteome</keyword>
<proteinExistence type="predicted"/>
<evidence type="ECO:0000313" key="3">
    <source>
        <dbReference type="Proteomes" id="UP000231843"/>
    </source>
</evidence>
<feature type="transmembrane region" description="Helical" evidence="1">
    <location>
        <begin position="86"/>
        <end position="103"/>
    </location>
</feature>
<dbReference type="OrthoDB" id="330959at2"/>
<keyword evidence="1" id="KW-1133">Transmembrane helix</keyword>
<accession>A0A2M9ZW66</accession>
<keyword evidence="1" id="KW-0812">Transmembrane</keyword>
<evidence type="ECO:0000313" key="2">
    <source>
        <dbReference type="EMBL" id="PJZ76316.1"/>
    </source>
</evidence>
<keyword evidence="1" id="KW-0472">Membrane</keyword>
<feature type="transmembrane region" description="Helical" evidence="1">
    <location>
        <begin position="33"/>
        <end position="52"/>
    </location>
</feature>
<dbReference type="RefSeq" id="WP_100769021.1">
    <property type="nucleotide sequence ID" value="NZ_NPEA01000007.1"/>
</dbReference>
<reference evidence="2 3" key="1">
    <citation type="submission" date="2017-07" db="EMBL/GenBank/DDBJ databases">
        <title>Leptospira spp. isolated from tropical soils.</title>
        <authorList>
            <person name="Thibeaux R."/>
            <person name="Iraola G."/>
            <person name="Ferres I."/>
            <person name="Bierque E."/>
            <person name="Girault D."/>
            <person name="Soupe-Gilbert M.-E."/>
            <person name="Picardeau M."/>
            <person name="Goarant C."/>
        </authorList>
    </citation>
    <scope>NUCLEOTIDE SEQUENCE [LARGE SCALE GENOMIC DNA]</scope>
    <source>
        <strain evidence="2 3">ES4-C-A1</strain>
    </source>
</reference>
<feature type="transmembrane region" description="Helical" evidence="1">
    <location>
        <begin position="131"/>
        <end position="150"/>
    </location>
</feature>
<protein>
    <submittedName>
        <fullName evidence="2">Uncharacterized protein</fullName>
    </submittedName>
</protein>
<name>A0A2M9ZW66_9LEPT</name>
<gene>
    <name evidence="2" type="ORF">CH365_13050</name>
</gene>
<feature type="transmembrane region" description="Helical" evidence="1">
    <location>
        <begin position="7"/>
        <end position="27"/>
    </location>
</feature>